<evidence type="ECO:0000256" key="1">
    <source>
        <dbReference type="SAM" id="SignalP"/>
    </source>
</evidence>
<evidence type="ECO:0000313" key="3">
    <source>
        <dbReference type="EMBL" id="KAE8240862.1"/>
    </source>
</evidence>
<keyword evidence="1" id="KW-0732">Signal</keyword>
<evidence type="ECO:0000313" key="5">
    <source>
        <dbReference type="Proteomes" id="UP000836402"/>
    </source>
</evidence>
<reference evidence="2" key="3">
    <citation type="submission" date="2020-10" db="EMBL/GenBank/DDBJ databases">
        <authorList>
            <person name="Sedaghatjoo S."/>
        </authorList>
    </citation>
    <scope>NUCLEOTIDE SEQUENCE</scope>
    <source>
        <strain evidence="2">AZH3</strain>
    </source>
</reference>
<reference evidence="3" key="1">
    <citation type="submission" date="2016-04" db="EMBL/GenBank/DDBJ databases">
        <authorList>
            <person name="Nguyen H.D."/>
            <person name="Kesanakurti P."/>
            <person name="Cullis J."/>
            <person name="Levesque C.A."/>
            <person name="Hambleton S."/>
        </authorList>
    </citation>
    <scope>NUCLEOTIDE SEQUENCE</scope>
    <source>
        <strain evidence="3">DAOMC 238032</strain>
    </source>
</reference>
<accession>A0A177T4J6</accession>
<dbReference type="Proteomes" id="UP000077671">
    <property type="component" value="Unassembled WGS sequence"/>
</dbReference>
<protein>
    <submittedName>
        <fullName evidence="3">Uncharacterized protein</fullName>
    </submittedName>
</protein>
<sequence length="236" mass="25409">MHFRILAVFSALLLSPGVFSASASSLQVIADRVGLQQRMVHQVPPAAIESKLSSIAKQATSNFKLDITRFRRLNKLQKKQAKSGKLLDEVKPTFDQVASHFRLAGAQLSNLATTSSGASNTRDARAFVEQRDRRSNTLTPVIQGLTSGFDVLVSQVVDLLKITLDKLDLNVVLDLIEGLASAVLSLKNGLQQLLDIAGNTLGDILDPILQLVGHLLDDLARPRGRRASGTSAPQAA</sequence>
<evidence type="ECO:0000313" key="4">
    <source>
        <dbReference type="Proteomes" id="UP000077671"/>
    </source>
</evidence>
<organism evidence="3 4">
    <name type="scientific">Tilletia caries</name>
    <name type="common">wheat bunt fungus</name>
    <dbReference type="NCBI Taxonomy" id="13290"/>
    <lineage>
        <taxon>Eukaryota</taxon>
        <taxon>Fungi</taxon>
        <taxon>Dikarya</taxon>
        <taxon>Basidiomycota</taxon>
        <taxon>Ustilaginomycotina</taxon>
        <taxon>Exobasidiomycetes</taxon>
        <taxon>Tilletiales</taxon>
        <taxon>Tilletiaceae</taxon>
        <taxon>Tilletia</taxon>
    </lineage>
</organism>
<dbReference type="EMBL" id="CAJHJG010000181">
    <property type="protein sequence ID" value="CAD6899011.1"/>
    <property type="molecule type" value="Genomic_DNA"/>
</dbReference>
<evidence type="ECO:0000313" key="2">
    <source>
        <dbReference type="EMBL" id="CAD6899011.1"/>
    </source>
</evidence>
<name>A0A177T4J6_9BASI</name>
<gene>
    <name evidence="3" type="ORF">A4X03_0g8282</name>
    <name evidence="2" type="ORF">JKIAZH3_G2328</name>
</gene>
<dbReference type="EMBL" id="LWDD02002398">
    <property type="protein sequence ID" value="KAE8240862.1"/>
    <property type="molecule type" value="Genomic_DNA"/>
</dbReference>
<dbReference type="AlphaFoldDB" id="A0A177T4J6"/>
<feature type="chain" id="PRO_5044550110" evidence="1">
    <location>
        <begin position="21"/>
        <end position="236"/>
    </location>
</feature>
<feature type="signal peptide" evidence="1">
    <location>
        <begin position="1"/>
        <end position="20"/>
    </location>
</feature>
<comment type="caution">
    <text evidence="3">The sequence shown here is derived from an EMBL/GenBank/DDBJ whole genome shotgun (WGS) entry which is preliminary data.</text>
</comment>
<keyword evidence="5" id="KW-1185">Reference proteome</keyword>
<reference evidence="3" key="2">
    <citation type="journal article" date="2019" name="IMA Fungus">
        <title>Genome sequencing and comparison of five Tilletia species to identify candidate genes for the detection of regulated species infecting wheat.</title>
        <authorList>
            <person name="Nguyen H.D.T."/>
            <person name="Sultana T."/>
            <person name="Kesanakurti P."/>
            <person name="Hambleton S."/>
        </authorList>
    </citation>
    <scope>NUCLEOTIDE SEQUENCE</scope>
    <source>
        <strain evidence="3">DAOMC 238032</strain>
    </source>
</reference>
<proteinExistence type="predicted"/>
<dbReference type="Proteomes" id="UP000836402">
    <property type="component" value="Unassembled WGS sequence"/>
</dbReference>